<organism evidence="2 3">
    <name type="scientific">Leptospira biflexa serovar Patoc (strain Patoc 1 / ATCC 23582 / Paris)</name>
    <dbReference type="NCBI Taxonomy" id="456481"/>
    <lineage>
        <taxon>Bacteria</taxon>
        <taxon>Pseudomonadati</taxon>
        <taxon>Spirochaetota</taxon>
        <taxon>Spirochaetia</taxon>
        <taxon>Leptospirales</taxon>
        <taxon>Leptospiraceae</taxon>
        <taxon>Leptospira</taxon>
    </lineage>
</organism>
<keyword evidence="1" id="KW-1133">Transmembrane helix</keyword>
<name>B0STU4_LEPBP</name>
<keyword evidence="1" id="KW-0812">Transmembrane</keyword>
<dbReference type="STRING" id="456481.LEPBI_II0091"/>
<accession>B0STU4</accession>
<keyword evidence="3" id="KW-1185">Reference proteome</keyword>
<dbReference type="Proteomes" id="UP000001847">
    <property type="component" value="Chromosome II"/>
</dbReference>
<proteinExistence type="predicted"/>
<feature type="transmembrane region" description="Helical" evidence="1">
    <location>
        <begin position="20"/>
        <end position="40"/>
    </location>
</feature>
<dbReference type="HOGENOM" id="CLU_3253501_0_0_12"/>
<sequence>MELQKKETSPKDQLNPYLGNGLRILFWLGVYCLVLFLLNFKH</sequence>
<evidence type="ECO:0000313" key="2">
    <source>
        <dbReference type="EMBL" id="ABZ99628.1"/>
    </source>
</evidence>
<protein>
    <submittedName>
        <fullName evidence="2">Uncharacterized protein</fullName>
    </submittedName>
</protein>
<dbReference type="KEGG" id="lbi:LEPBI_II0091"/>
<evidence type="ECO:0000256" key="1">
    <source>
        <dbReference type="SAM" id="Phobius"/>
    </source>
</evidence>
<reference evidence="2 3" key="1">
    <citation type="journal article" date="2008" name="PLoS ONE">
        <title>Genome sequence of the saprophyte Leptospira biflexa provides insights into the evolution of Leptospira and the pathogenesis of leptospirosis.</title>
        <authorList>
            <person name="Picardeau M."/>
            <person name="Bulach D.M."/>
            <person name="Bouchier C."/>
            <person name="Zuerner R.L."/>
            <person name="Zidane N."/>
            <person name="Wilson P.J."/>
            <person name="Creno S."/>
            <person name="Kuczek E.S."/>
            <person name="Bommezzadri S."/>
            <person name="Davis J.C."/>
            <person name="McGrath A."/>
            <person name="Johnson M.J."/>
            <person name="Boursaux-Eude C."/>
            <person name="Seemann T."/>
            <person name="Rouy Z."/>
            <person name="Coppel R.L."/>
            <person name="Rood J.I."/>
            <person name="Lajus A."/>
            <person name="Davies J.K."/>
            <person name="Medigue C."/>
            <person name="Adler B."/>
        </authorList>
    </citation>
    <scope>NUCLEOTIDE SEQUENCE [LARGE SCALE GENOMIC DNA]</scope>
    <source>
        <strain evidence="3">Patoc 1 / ATCC 23582 / Paris</strain>
    </source>
</reference>
<dbReference type="AlphaFoldDB" id="B0STU4"/>
<evidence type="ECO:0000313" key="3">
    <source>
        <dbReference type="Proteomes" id="UP000001847"/>
    </source>
</evidence>
<gene>
    <name evidence="2" type="ordered locus">LEPBI_II0091</name>
</gene>
<keyword evidence="1" id="KW-0472">Membrane</keyword>
<dbReference type="EMBL" id="CP000787">
    <property type="protein sequence ID" value="ABZ99628.1"/>
    <property type="molecule type" value="Genomic_DNA"/>
</dbReference>